<organism evidence="4 5">
    <name type="scientific">Pseudomonas luteola</name>
    <dbReference type="NCBI Taxonomy" id="47886"/>
    <lineage>
        <taxon>Bacteria</taxon>
        <taxon>Pseudomonadati</taxon>
        <taxon>Pseudomonadota</taxon>
        <taxon>Gammaproteobacteria</taxon>
        <taxon>Pseudomonadales</taxon>
        <taxon>Pseudomonadaceae</taxon>
        <taxon>Pseudomonas</taxon>
    </lineage>
</organism>
<dbReference type="Proteomes" id="UP000626180">
    <property type="component" value="Unassembled WGS sequence"/>
</dbReference>
<dbReference type="Pfam" id="PF03168">
    <property type="entry name" value="LEA_2"/>
    <property type="match status" value="1"/>
</dbReference>
<dbReference type="RefSeq" id="WP_010794979.1">
    <property type="nucleotide sequence ID" value="NZ_CP044086.1"/>
</dbReference>
<dbReference type="InterPro" id="IPR013990">
    <property type="entry name" value="WHy-dom"/>
</dbReference>
<dbReference type="EMBL" id="JADTXM010000007">
    <property type="protein sequence ID" value="MBH3439344.1"/>
    <property type="molecule type" value="Genomic_DNA"/>
</dbReference>
<evidence type="ECO:0000313" key="6">
    <source>
        <dbReference type="Proteomes" id="UP000626180"/>
    </source>
</evidence>
<evidence type="ECO:0000313" key="7">
    <source>
        <dbReference type="Proteomes" id="UP000638986"/>
    </source>
</evidence>
<reference evidence="2 6" key="2">
    <citation type="submission" date="2020-10" db="EMBL/GenBank/DDBJ databases">
        <title>Genome sequences of Pseudomonas isolates.</title>
        <authorList>
            <person name="Wessels L."/>
            <person name="Reich F."/>
            <person name="Hammerl J."/>
        </authorList>
    </citation>
    <scope>NUCLEOTIDE SEQUENCE [LARGE SCALE GENOMIC DNA]</scope>
    <source>
        <strain evidence="2 6">20-MO00624-0</strain>
    </source>
</reference>
<reference evidence="3 7" key="3">
    <citation type="submission" date="2020-11" db="EMBL/GenBank/DDBJ databases">
        <title>Enhanced detection system for hospital associated transmission using whole genome sequencing surveillance.</title>
        <authorList>
            <person name="Harrison L.H."/>
            <person name="Van Tyne D."/>
            <person name="Marsh J.W."/>
            <person name="Griffith M.P."/>
            <person name="Snyder D.J."/>
            <person name="Cooper V.S."/>
            <person name="Mustapha M."/>
        </authorList>
    </citation>
    <scope>NUCLEOTIDE SEQUENCE [LARGE SCALE GENOMIC DNA]</scope>
    <source>
        <strain evidence="3 7">PSB00013</strain>
    </source>
</reference>
<reference evidence="4 5" key="1">
    <citation type="submission" date="2018-06" db="EMBL/GenBank/DDBJ databases">
        <authorList>
            <consortium name="Pathogen Informatics"/>
            <person name="Doyle S."/>
        </authorList>
    </citation>
    <scope>NUCLEOTIDE SEQUENCE [LARGE SCALE GENOMIC DNA]</scope>
    <source>
        <strain evidence="4 5">NCTC11842</strain>
    </source>
</reference>
<dbReference type="EMBL" id="JADMCD010000002">
    <property type="protein sequence ID" value="MBF8639929.1"/>
    <property type="molecule type" value="Genomic_DNA"/>
</dbReference>
<dbReference type="SMART" id="SM00769">
    <property type="entry name" value="WHy"/>
    <property type="match status" value="1"/>
</dbReference>
<dbReference type="SUPFAM" id="SSF117070">
    <property type="entry name" value="LEA14-like"/>
    <property type="match status" value="1"/>
</dbReference>
<protein>
    <submittedName>
        <fullName evidence="2">LEA type 2 family protein</fullName>
    </submittedName>
    <submittedName>
        <fullName evidence="4">Water Stress and Hypersensitive response domain-containing protein</fullName>
    </submittedName>
</protein>
<evidence type="ECO:0000313" key="4">
    <source>
        <dbReference type="EMBL" id="SPZ08433.1"/>
    </source>
</evidence>
<dbReference type="GO" id="GO:0009269">
    <property type="term" value="P:response to desiccation"/>
    <property type="evidence" value="ECO:0007669"/>
    <property type="project" value="InterPro"/>
</dbReference>
<dbReference type="EMBL" id="UAUF01000012">
    <property type="protein sequence ID" value="SPZ08433.1"/>
    <property type="molecule type" value="Genomic_DNA"/>
</dbReference>
<evidence type="ECO:0000313" key="2">
    <source>
        <dbReference type="EMBL" id="MBF8639929.1"/>
    </source>
</evidence>
<accession>A0A2X2CN12</accession>
<keyword evidence="6" id="KW-1185">Reference proteome</keyword>
<dbReference type="Gene3D" id="2.60.40.1820">
    <property type="match status" value="1"/>
</dbReference>
<evidence type="ECO:0000259" key="1">
    <source>
        <dbReference type="SMART" id="SM00769"/>
    </source>
</evidence>
<dbReference type="PROSITE" id="PS51257">
    <property type="entry name" value="PROKAR_LIPOPROTEIN"/>
    <property type="match status" value="1"/>
</dbReference>
<dbReference type="InterPro" id="IPR004864">
    <property type="entry name" value="LEA_2"/>
</dbReference>
<dbReference type="Proteomes" id="UP000638986">
    <property type="component" value="Unassembled WGS sequence"/>
</dbReference>
<feature type="domain" description="Water stress and hypersensitive response" evidence="1">
    <location>
        <begin position="38"/>
        <end position="157"/>
    </location>
</feature>
<name>A0A2X2CN12_PSELU</name>
<dbReference type="Proteomes" id="UP000250443">
    <property type="component" value="Unassembled WGS sequence"/>
</dbReference>
<sequence length="164" mass="18835">MFFRAFNRRVLGLSLGILILFGISGCTWFSRDYEDPEIQLTQVDLLKAKLWGQEFLLHFKVDNPNDIDLPIRGMTYAIYLEDVPLAEGETGRNFTIPASGSTEFTLPVQTNMWRYVKDIVKLIKRTDKPVHYRLVGEVKTGLMFGRSVYISRSGEIVPNNFLPE</sequence>
<proteinExistence type="predicted"/>
<evidence type="ECO:0000313" key="3">
    <source>
        <dbReference type="EMBL" id="MBH3439344.1"/>
    </source>
</evidence>
<evidence type="ECO:0000313" key="5">
    <source>
        <dbReference type="Proteomes" id="UP000250443"/>
    </source>
</evidence>
<gene>
    <name evidence="3" type="ORF">I5Q09_11680</name>
    <name evidence="2" type="ORF">IRZ65_04440</name>
    <name evidence="4" type="ORF">NCTC11842_02782</name>
</gene>
<dbReference type="AlphaFoldDB" id="A0A2X2CN12"/>